<name>A0A9N9ME94_9CUCU</name>
<proteinExistence type="predicted"/>
<organism evidence="1 2">
    <name type="scientific">Ceutorhynchus assimilis</name>
    <name type="common">cabbage seed weevil</name>
    <dbReference type="NCBI Taxonomy" id="467358"/>
    <lineage>
        <taxon>Eukaryota</taxon>
        <taxon>Metazoa</taxon>
        <taxon>Ecdysozoa</taxon>
        <taxon>Arthropoda</taxon>
        <taxon>Hexapoda</taxon>
        <taxon>Insecta</taxon>
        <taxon>Pterygota</taxon>
        <taxon>Neoptera</taxon>
        <taxon>Endopterygota</taxon>
        <taxon>Coleoptera</taxon>
        <taxon>Polyphaga</taxon>
        <taxon>Cucujiformia</taxon>
        <taxon>Curculionidae</taxon>
        <taxon>Ceutorhynchinae</taxon>
        <taxon>Ceutorhynchus</taxon>
    </lineage>
</organism>
<gene>
    <name evidence="1" type="ORF">CEUTPL_LOCUS2611</name>
</gene>
<dbReference type="OrthoDB" id="10031946at2759"/>
<keyword evidence="2" id="KW-1185">Reference proteome</keyword>
<dbReference type="InterPro" id="IPR020339">
    <property type="entry name" value="C20orf85-like"/>
</dbReference>
<sequence>MALPKTEKKIDDMNKADEMWKCFIRAEDDSHIIWQSNWGWIMEQYRSLESKLKEKSKQSKFLTQILEDKKEDSRKVLKGADTSNHVYGYLTNYEEFQLEIYGPDIFKPKPLPPIYHLPKQFE</sequence>
<evidence type="ECO:0000313" key="1">
    <source>
        <dbReference type="EMBL" id="CAG9761920.1"/>
    </source>
</evidence>
<protein>
    <submittedName>
        <fullName evidence="1">Uncharacterized protein</fullName>
    </submittedName>
</protein>
<dbReference type="Proteomes" id="UP001152799">
    <property type="component" value="Chromosome 11"/>
</dbReference>
<reference evidence="1" key="1">
    <citation type="submission" date="2022-01" db="EMBL/GenBank/DDBJ databases">
        <authorList>
            <person name="King R."/>
        </authorList>
    </citation>
    <scope>NUCLEOTIDE SEQUENCE</scope>
</reference>
<dbReference type="Pfam" id="PF14945">
    <property type="entry name" value="LLC1"/>
    <property type="match status" value="1"/>
</dbReference>
<accession>A0A9N9ME94</accession>
<dbReference type="AlphaFoldDB" id="A0A9N9ME94"/>
<dbReference type="EMBL" id="OU892287">
    <property type="protein sequence ID" value="CAG9761920.1"/>
    <property type="molecule type" value="Genomic_DNA"/>
</dbReference>
<evidence type="ECO:0000313" key="2">
    <source>
        <dbReference type="Proteomes" id="UP001152799"/>
    </source>
</evidence>